<keyword evidence="3" id="KW-1185">Reference proteome</keyword>
<reference evidence="2 3" key="1">
    <citation type="journal article" date="2013" name="Nat. Genet.">
        <title>The genome of the hydatid tapeworm Echinococcus granulosus.</title>
        <authorList>
            <person name="Zheng H."/>
            <person name="Zhang W."/>
            <person name="Zhang L."/>
            <person name="Zhang Z."/>
            <person name="Li J."/>
            <person name="Lu G."/>
            <person name="Zhu Y."/>
            <person name="Wang Y."/>
            <person name="Huang Y."/>
            <person name="Liu J."/>
            <person name="Kang H."/>
            <person name="Chen J."/>
            <person name="Wang L."/>
            <person name="Chen A."/>
            <person name="Yu S."/>
            <person name="Gao Z."/>
            <person name="Jin L."/>
            <person name="Gu W."/>
            <person name="Wang Z."/>
            <person name="Zhao L."/>
            <person name="Shi B."/>
            <person name="Wen H."/>
            <person name="Lin R."/>
            <person name="Jones M.K."/>
            <person name="Brejova B."/>
            <person name="Vinar T."/>
            <person name="Zhao G."/>
            <person name="McManus D.P."/>
            <person name="Chen Z."/>
            <person name="Zhou Y."/>
            <person name="Wang S."/>
        </authorList>
    </citation>
    <scope>NUCLEOTIDE SEQUENCE [LARGE SCALE GENOMIC DNA]</scope>
</reference>
<dbReference type="RefSeq" id="XP_024355857.1">
    <property type="nucleotide sequence ID" value="XM_024489860.1"/>
</dbReference>
<feature type="transmembrane region" description="Helical" evidence="1">
    <location>
        <begin position="256"/>
        <end position="281"/>
    </location>
</feature>
<organism evidence="2 3">
    <name type="scientific">Echinococcus granulosus</name>
    <name type="common">Hydatid tapeworm</name>
    <dbReference type="NCBI Taxonomy" id="6210"/>
    <lineage>
        <taxon>Eukaryota</taxon>
        <taxon>Metazoa</taxon>
        <taxon>Spiralia</taxon>
        <taxon>Lophotrochozoa</taxon>
        <taxon>Platyhelminthes</taxon>
        <taxon>Cestoda</taxon>
        <taxon>Eucestoda</taxon>
        <taxon>Cyclophyllidea</taxon>
        <taxon>Taeniidae</taxon>
        <taxon>Echinococcus</taxon>
        <taxon>Echinococcus granulosus group</taxon>
    </lineage>
</organism>
<feature type="transmembrane region" description="Helical" evidence="1">
    <location>
        <begin position="23"/>
        <end position="44"/>
    </location>
</feature>
<sequence length="358" mass="41931">MSLSQRKTFRLTDMTYKKSEHKLIYFTLLNDLLLLILNLSFLTIQKILFGVNRLKKFISGYYRQDKGRKMNVYFTYKSNEDLQIGTFIDDDTILDGVVHMRLAQRQSTEIMVTQVYALLDESYTSECWMILPTTQCFVSKNNSKFLSKLNNKKFLSNCILAQLFFFHSPVIFVPFSRSRGSKAQSNVRQPKWHPNYFIKLQMSDVISKRPDLFIIIKIPQIYQTNKISSLEMYFMFHTGVNIKIFTVNFNRFRYPFVVEFIVTAFNLLIAIFKTLFLGSLYCLHAWTIQELNDKVKQLKSNKKWCYLNTTASWERFILPSSVVAVINCFQIKFDSEALVVHYEGVRLVVKTSTEVCGG</sequence>
<dbReference type="Proteomes" id="UP000019149">
    <property type="component" value="Unassembled WGS sequence"/>
</dbReference>
<keyword evidence="1" id="KW-0812">Transmembrane</keyword>
<dbReference type="EMBL" id="APAU02000002">
    <property type="protein sequence ID" value="EUB64661.1"/>
    <property type="molecule type" value="Genomic_DNA"/>
</dbReference>
<keyword evidence="1" id="KW-1133">Transmembrane helix</keyword>
<dbReference type="GeneID" id="36336326"/>
<accession>W6UVJ3</accession>
<dbReference type="CTD" id="36336326"/>
<evidence type="ECO:0000313" key="2">
    <source>
        <dbReference type="EMBL" id="EUB64661.1"/>
    </source>
</evidence>
<comment type="caution">
    <text evidence="2">The sequence shown here is derived from an EMBL/GenBank/DDBJ whole genome shotgun (WGS) entry which is preliminary data.</text>
</comment>
<gene>
    <name evidence="2" type="ORF">EGR_00611</name>
</gene>
<evidence type="ECO:0000256" key="1">
    <source>
        <dbReference type="SAM" id="Phobius"/>
    </source>
</evidence>
<protein>
    <submittedName>
        <fullName evidence="2">Uncharacterized protein</fullName>
    </submittedName>
</protein>
<keyword evidence="1" id="KW-0472">Membrane</keyword>
<dbReference type="AlphaFoldDB" id="W6UVJ3"/>
<evidence type="ECO:0000313" key="3">
    <source>
        <dbReference type="Proteomes" id="UP000019149"/>
    </source>
</evidence>
<proteinExistence type="predicted"/>
<name>W6UVJ3_ECHGR</name>
<dbReference type="KEGG" id="egl:EGR_00611"/>